<dbReference type="InterPro" id="IPR024029">
    <property type="entry name" value="Pyridox_Oxase_FMN-dep"/>
</dbReference>
<dbReference type="Gene3D" id="2.30.110.10">
    <property type="entry name" value="Electron Transport, Fmn-binding Protein, Chain A"/>
    <property type="match status" value="1"/>
</dbReference>
<evidence type="ECO:0000313" key="2">
    <source>
        <dbReference type="EMBL" id="MCX5570843.1"/>
    </source>
</evidence>
<dbReference type="EMBL" id="JAPKNK010000007">
    <property type="protein sequence ID" value="MCX5570843.1"/>
    <property type="molecule type" value="Genomic_DNA"/>
</dbReference>
<gene>
    <name evidence="2" type="ORF">OSH07_16675</name>
</gene>
<sequence length="203" mass="22095">MARIETMETLRAIYGTPKPRSVAKQLDHIDRHCRSFIALSPFVVIATQGPDGLGDATPRGDHPGFVGVADEKTIVIPDRVGNNRIDSLANLVERPGVGLLFLIPGVDETLRVNGVAAIDDDLALRTAHIAEGKVPATVLVITVREAYLQCGKAVMRSKLWAEESRIDRGLLPTMGEMLKDHTRSGEPAETQAEMLARYATSLY</sequence>
<accession>A0A9X3ILS9</accession>
<proteinExistence type="predicted"/>
<protein>
    <submittedName>
        <fullName evidence="2">Pyridoxamine 5'-phosphate oxidase family protein</fullName>
    </submittedName>
</protein>
<dbReference type="PANTHER" id="PTHR42815:SF2">
    <property type="entry name" value="FAD-BINDING, PUTATIVE (AFU_ORTHOLOGUE AFUA_6G07600)-RELATED"/>
    <property type="match status" value="1"/>
</dbReference>
<evidence type="ECO:0000313" key="3">
    <source>
        <dbReference type="Proteomes" id="UP001144805"/>
    </source>
</evidence>
<organism evidence="2 3">
    <name type="scientific">Kaistia nematophila</name>
    <dbReference type="NCBI Taxonomy" id="2994654"/>
    <lineage>
        <taxon>Bacteria</taxon>
        <taxon>Pseudomonadati</taxon>
        <taxon>Pseudomonadota</taxon>
        <taxon>Alphaproteobacteria</taxon>
        <taxon>Hyphomicrobiales</taxon>
        <taxon>Kaistiaceae</taxon>
        <taxon>Kaistia</taxon>
    </lineage>
</organism>
<reference evidence="2" key="1">
    <citation type="submission" date="2022-11" db="EMBL/GenBank/DDBJ databases">
        <title>Biodiversity and phylogenetic relationships of bacteria.</title>
        <authorList>
            <person name="Machado R.A.R."/>
            <person name="Bhat A."/>
            <person name="Loulou A."/>
            <person name="Kallel S."/>
        </authorList>
    </citation>
    <scope>NUCLEOTIDE SEQUENCE</scope>
    <source>
        <strain evidence="2">K-TC2</strain>
    </source>
</reference>
<dbReference type="RefSeq" id="WP_266339809.1">
    <property type="nucleotide sequence ID" value="NZ_JAPKNK010000007.1"/>
</dbReference>
<name>A0A9X3ILS9_9HYPH</name>
<dbReference type="NCBIfam" id="TIGR04025">
    <property type="entry name" value="PPOX_FMN_DR2398"/>
    <property type="match status" value="1"/>
</dbReference>
<dbReference type="AlphaFoldDB" id="A0A9X3ILS9"/>
<keyword evidence="3" id="KW-1185">Reference proteome</keyword>
<dbReference type="Proteomes" id="UP001144805">
    <property type="component" value="Unassembled WGS sequence"/>
</dbReference>
<dbReference type="PANTHER" id="PTHR42815">
    <property type="entry name" value="FAD-BINDING, PUTATIVE (AFU_ORTHOLOGUE AFUA_6G07600)-RELATED"/>
    <property type="match status" value="1"/>
</dbReference>
<dbReference type="SUPFAM" id="SSF50475">
    <property type="entry name" value="FMN-binding split barrel"/>
    <property type="match status" value="1"/>
</dbReference>
<evidence type="ECO:0000259" key="1">
    <source>
        <dbReference type="Pfam" id="PF01243"/>
    </source>
</evidence>
<comment type="caution">
    <text evidence="2">The sequence shown here is derived from an EMBL/GenBank/DDBJ whole genome shotgun (WGS) entry which is preliminary data.</text>
</comment>
<dbReference type="InterPro" id="IPR011576">
    <property type="entry name" value="Pyridox_Oxase_N"/>
</dbReference>
<dbReference type="InterPro" id="IPR012349">
    <property type="entry name" value="Split_barrel_FMN-bd"/>
</dbReference>
<feature type="domain" description="Pyridoxamine 5'-phosphate oxidase N-terminal" evidence="1">
    <location>
        <begin position="30"/>
        <end position="150"/>
    </location>
</feature>
<dbReference type="Pfam" id="PF01243">
    <property type="entry name" value="PNPOx_N"/>
    <property type="match status" value="1"/>
</dbReference>